<feature type="compositionally biased region" description="Low complexity" evidence="13">
    <location>
        <begin position="671"/>
        <end position="681"/>
    </location>
</feature>
<dbReference type="SUPFAM" id="SSF56112">
    <property type="entry name" value="Protein kinase-like (PK-like)"/>
    <property type="match status" value="1"/>
</dbReference>
<evidence type="ECO:0000313" key="17">
    <source>
        <dbReference type="EMBL" id="CAE0407204.1"/>
    </source>
</evidence>
<dbReference type="PROSITE" id="PS51285">
    <property type="entry name" value="AGC_KINASE_CTER"/>
    <property type="match status" value="1"/>
</dbReference>
<evidence type="ECO:0000256" key="6">
    <source>
        <dbReference type="ARBA" id="ARBA00022741"/>
    </source>
</evidence>
<feature type="region of interest" description="Disordered" evidence="13">
    <location>
        <begin position="151"/>
        <end position="626"/>
    </location>
</feature>
<dbReference type="SMART" id="SM00100">
    <property type="entry name" value="cNMP"/>
    <property type="match status" value="2"/>
</dbReference>
<dbReference type="GO" id="GO:0004692">
    <property type="term" value="F:cGMP-dependent protein kinase activity"/>
    <property type="evidence" value="ECO:0007669"/>
    <property type="project" value="UniProtKB-EC"/>
</dbReference>
<feature type="compositionally biased region" description="Basic and acidic residues" evidence="13">
    <location>
        <begin position="542"/>
        <end position="558"/>
    </location>
</feature>
<keyword evidence="5" id="KW-0808">Transferase</keyword>
<feature type="domain" description="Protein kinase" evidence="14">
    <location>
        <begin position="1278"/>
        <end position="1544"/>
    </location>
</feature>
<name>A0A7S3L237_9STRA</name>
<dbReference type="InterPro" id="IPR000595">
    <property type="entry name" value="cNMP-bd_dom"/>
</dbReference>
<dbReference type="PANTHER" id="PTHR24353">
    <property type="entry name" value="CYCLIC NUCLEOTIDE-DEPENDENT PROTEIN KINASE"/>
    <property type="match status" value="1"/>
</dbReference>
<feature type="compositionally biased region" description="Polar residues" evidence="13">
    <location>
        <begin position="354"/>
        <end position="363"/>
    </location>
</feature>
<dbReference type="InterPro" id="IPR008271">
    <property type="entry name" value="Ser/Thr_kinase_AS"/>
</dbReference>
<dbReference type="PANTHER" id="PTHR24353:SF143">
    <property type="entry name" value="PROTEIN KINASE DOMAIN-CONTAINING PROTEIN"/>
    <property type="match status" value="1"/>
</dbReference>
<feature type="compositionally biased region" description="Basic residues" evidence="13">
    <location>
        <begin position="439"/>
        <end position="456"/>
    </location>
</feature>
<feature type="region of interest" description="Disordered" evidence="13">
    <location>
        <begin position="1243"/>
        <end position="1266"/>
    </location>
</feature>
<keyword evidence="8 12" id="KW-0067">ATP-binding</keyword>
<reference evidence="17" key="1">
    <citation type="submission" date="2021-01" db="EMBL/GenBank/DDBJ databases">
        <authorList>
            <person name="Corre E."/>
            <person name="Pelletier E."/>
            <person name="Niang G."/>
            <person name="Scheremetjew M."/>
            <person name="Finn R."/>
            <person name="Kale V."/>
            <person name="Holt S."/>
            <person name="Cochrane G."/>
            <person name="Meng A."/>
            <person name="Brown T."/>
            <person name="Cohen L."/>
        </authorList>
    </citation>
    <scope>NUCLEOTIDE SEQUENCE</scope>
    <source>
        <strain evidence="17">CCMP127</strain>
    </source>
</reference>
<evidence type="ECO:0000256" key="9">
    <source>
        <dbReference type="ARBA" id="ARBA00022992"/>
    </source>
</evidence>
<feature type="compositionally biased region" description="Low complexity" evidence="13">
    <location>
        <begin position="237"/>
        <end position="272"/>
    </location>
</feature>
<feature type="domain" description="AGC-kinase C-terminal" evidence="16">
    <location>
        <begin position="1545"/>
        <end position="1602"/>
    </location>
</feature>
<dbReference type="InterPro" id="IPR000719">
    <property type="entry name" value="Prot_kinase_dom"/>
</dbReference>
<evidence type="ECO:0000259" key="15">
    <source>
        <dbReference type="PROSITE" id="PS50042"/>
    </source>
</evidence>
<evidence type="ECO:0000256" key="5">
    <source>
        <dbReference type="ARBA" id="ARBA00022679"/>
    </source>
</evidence>
<keyword evidence="6 12" id="KW-0547">Nucleotide-binding</keyword>
<evidence type="ECO:0000256" key="3">
    <source>
        <dbReference type="ARBA" id="ARBA00022527"/>
    </source>
</evidence>
<dbReference type="InterPro" id="IPR000961">
    <property type="entry name" value="AGC-kinase_C"/>
</dbReference>
<feature type="domain" description="Cyclic nucleotide-binding" evidence="15">
    <location>
        <begin position="994"/>
        <end position="1095"/>
    </location>
</feature>
<feature type="region of interest" description="Disordered" evidence="13">
    <location>
        <begin position="660"/>
        <end position="791"/>
    </location>
</feature>
<dbReference type="GO" id="GO:0005524">
    <property type="term" value="F:ATP binding"/>
    <property type="evidence" value="ECO:0007669"/>
    <property type="project" value="UniProtKB-UniRule"/>
</dbReference>
<keyword evidence="3" id="KW-0723">Serine/threonine-protein kinase</keyword>
<evidence type="ECO:0000256" key="12">
    <source>
        <dbReference type="PROSITE-ProRule" id="PRU10141"/>
    </source>
</evidence>
<evidence type="ECO:0000256" key="1">
    <source>
        <dbReference type="ARBA" id="ARBA00006352"/>
    </source>
</evidence>
<dbReference type="InterPro" id="IPR014710">
    <property type="entry name" value="RmlC-like_jellyroll"/>
</dbReference>
<evidence type="ECO:0000256" key="11">
    <source>
        <dbReference type="ARBA" id="ARBA00047462"/>
    </source>
</evidence>
<evidence type="ECO:0000256" key="8">
    <source>
        <dbReference type="ARBA" id="ARBA00022840"/>
    </source>
</evidence>
<dbReference type="Gene3D" id="3.30.200.20">
    <property type="entry name" value="Phosphorylase Kinase, domain 1"/>
    <property type="match status" value="1"/>
</dbReference>
<protein>
    <recommendedName>
        <fullName evidence="2">cGMP-dependent protein kinase</fullName>
        <ecNumber evidence="2">2.7.11.12</ecNumber>
    </recommendedName>
</protein>
<feature type="domain" description="Cyclic nucleotide-binding" evidence="15">
    <location>
        <begin position="876"/>
        <end position="991"/>
    </location>
</feature>
<dbReference type="GO" id="GO:0030553">
    <property type="term" value="F:cGMP binding"/>
    <property type="evidence" value="ECO:0007669"/>
    <property type="project" value="UniProtKB-KW"/>
</dbReference>
<feature type="compositionally biased region" description="Basic and acidic residues" evidence="13">
    <location>
        <begin position="317"/>
        <end position="331"/>
    </location>
</feature>
<comment type="catalytic activity">
    <reaction evidence="11">
        <text>L-seryl-[protein] + ATP = O-phospho-L-seryl-[protein] + ADP + H(+)</text>
        <dbReference type="Rhea" id="RHEA:17989"/>
        <dbReference type="Rhea" id="RHEA-COMP:9863"/>
        <dbReference type="Rhea" id="RHEA-COMP:11604"/>
        <dbReference type="ChEBI" id="CHEBI:15378"/>
        <dbReference type="ChEBI" id="CHEBI:29999"/>
        <dbReference type="ChEBI" id="CHEBI:30616"/>
        <dbReference type="ChEBI" id="CHEBI:83421"/>
        <dbReference type="ChEBI" id="CHEBI:456216"/>
        <dbReference type="EC" id="2.7.11.12"/>
    </reaction>
</comment>
<keyword evidence="7" id="KW-0418">Kinase</keyword>
<dbReference type="Gene3D" id="1.10.510.10">
    <property type="entry name" value="Transferase(Phosphotransferase) domain 1"/>
    <property type="match status" value="1"/>
</dbReference>
<feature type="compositionally biased region" description="Polar residues" evidence="13">
    <location>
        <begin position="516"/>
        <end position="541"/>
    </location>
</feature>
<comment type="catalytic activity">
    <reaction evidence="10">
        <text>L-threonyl-[protein] + ATP = O-phospho-L-threonyl-[protein] + ADP + H(+)</text>
        <dbReference type="Rhea" id="RHEA:46608"/>
        <dbReference type="Rhea" id="RHEA-COMP:11060"/>
        <dbReference type="Rhea" id="RHEA-COMP:11605"/>
        <dbReference type="ChEBI" id="CHEBI:15378"/>
        <dbReference type="ChEBI" id="CHEBI:30013"/>
        <dbReference type="ChEBI" id="CHEBI:30616"/>
        <dbReference type="ChEBI" id="CHEBI:61977"/>
        <dbReference type="ChEBI" id="CHEBI:456216"/>
        <dbReference type="EC" id="2.7.11.12"/>
    </reaction>
</comment>
<dbReference type="InterPro" id="IPR017441">
    <property type="entry name" value="Protein_kinase_ATP_BS"/>
</dbReference>
<dbReference type="Gene3D" id="2.60.120.10">
    <property type="entry name" value="Jelly Rolls"/>
    <property type="match status" value="4"/>
</dbReference>
<evidence type="ECO:0000256" key="2">
    <source>
        <dbReference type="ARBA" id="ARBA00012428"/>
    </source>
</evidence>
<proteinExistence type="inferred from homology"/>
<dbReference type="GO" id="GO:0005952">
    <property type="term" value="C:cAMP-dependent protein kinase complex"/>
    <property type="evidence" value="ECO:0007669"/>
    <property type="project" value="TreeGrafter"/>
</dbReference>
<dbReference type="SMART" id="SM00220">
    <property type="entry name" value="S_TKc"/>
    <property type="match status" value="1"/>
</dbReference>
<dbReference type="GO" id="GO:0004691">
    <property type="term" value="F:cAMP-dependent protein kinase activity"/>
    <property type="evidence" value="ECO:0007669"/>
    <property type="project" value="TreeGrafter"/>
</dbReference>
<dbReference type="EMBL" id="HBIM01005913">
    <property type="protein sequence ID" value="CAE0407204.1"/>
    <property type="molecule type" value="Transcribed_RNA"/>
</dbReference>
<evidence type="ECO:0000256" key="10">
    <source>
        <dbReference type="ARBA" id="ARBA00047298"/>
    </source>
</evidence>
<dbReference type="PROSITE" id="PS50042">
    <property type="entry name" value="CNMP_BINDING_3"/>
    <property type="match status" value="2"/>
</dbReference>
<accession>A0A7S3L237</accession>
<dbReference type="PROSITE" id="PS00107">
    <property type="entry name" value="PROTEIN_KINASE_ATP"/>
    <property type="match status" value="1"/>
</dbReference>
<feature type="compositionally biased region" description="Basic residues" evidence="13">
    <location>
        <begin position="394"/>
        <end position="403"/>
    </location>
</feature>
<organism evidence="17">
    <name type="scientific">Amphora coffeiformis</name>
    <dbReference type="NCBI Taxonomy" id="265554"/>
    <lineage>
        <taxon>Eukaryota</taxon>
        <taxon>Sar</taxon>
        <taxon>Stramenopiles</taxon>
        <taxon>Ochrophyta</taxon>
        <taxon>Bacillariophyta</taxon>
        <taxon>Bacillariophyceae</taxon>
        <taxon>Bacillariophycidae</taxon>
        <taxon>Thalassiophysales</taxon>
        <taxon>Catenulaceae</taxon>
        <taxon>Amphora</taxon>
    </lineage>
</organism>
<evidence type="ECO:0000259" key="14">
    <source>
        <dbReference type="PROSITE" id="PS50011"/>
    </source>
</evidence>
<dbReference type="EC" id="2.7.11.12" evidence="2"/>
<feature type="compositionally biased region" description="Polar residues" evidence="13">
    <location>
        <begin position="596"/>
        <end position="615"/>
    </location>
</feature>
<feature type="compositionally biased region" description="Basic and acidic residues" evidence="13">
    <location>
        <begin position="404"/>
        <end position="415"/>
    </location>
</feature>
<evidence type="ECO:0000259" key="16">
    <source>
        <dbReference type="PROSITE" id="PS51285"/>
    </source>
</evidence>
<evidence type="ECO:0000256" key="13">
    <source>
        <dbReference type="SAM" id="MobiDB-lite"/>
    </source>
</evidence>
<dbReference type="Pfam" id="PF00069">
    <property type="entry name" value="Pkinase"/>
    <property type="match status" value="1"/>
</dbReference>
<dbReference type="InterPro" id="IPR011009">
    <property type="entry name" value="Kinase-like_dom_sf"/>
</dbReference>
<sequence>MPFTEHELTEIDYQLHCLPVFSGLKAPQQSKIKAATVLHELNAGECLLKNNQPTKAAIYLILSGHVWLQYPGEAKVCMVSGCRFGQEMLKPAASSPDGIVPSPFDATAKTKLRCAVLPWDVCQSVIPKKAMSVLMLEESVDPIMRRKAFRPKVVEETPKQTKKTPPPPPRKRIVRQASDSSHDKLSSSSSSSSHDDEQKKAQQAAATTKRIVTKKPQTTVSATTSLPPAPPSPAPPLATTITTTTKATVVKDTTTDSTPQSAAKSFDNSSSSLNGITKNNNNNTTPAAGGHVEKEKESISSSTTSTTPNRDPIPVVETKESTNDEVDKPETETAEPTVSTFDFNAGMADDDRPTTSSTKSQMELSRAVDEVRNRVTRVNDSDKNISLDRDHKEKKSKSKKTSSRRKDKEASDEKAKRKHHKHRKSKSSEDEASQESDKRSKKHEHHFKSSRKRHTKSTRESSPKTKDEEKNEASDGSEGSLDFVAESSGVVSDSDLGNDSKSRFNQSKTFFERGSHSANELRSSPQNKSNAQGNGSQTSFHGSRESFDGSKSSMEDSKNGPSLGAAVAFFQKTDSGAGDDESEGSVDILGDETASSKKSGNLPKTSGHTGGSSIASAHDSGISEDSFNRIAESRQFFQNAEKAKEEPVVLLGNAKCWKKGNGIAEPEQDLSDTSLDLLGTGQPDHEEPSENSLDLLGESLAPPKVEQNMESSDQSLDLMGTAPSGATEQANDSSDQSLDLLGEASMKEEEELARSFASGNDNKKSKTKSKQKEGNTKQKKKTDVDVDDIEKETPAAIPSGRSIMKKDLPKDRPAKKRVRFCFEGRTKESDPDRLPRPPLNVRQVSLDISADFMPREYKKSQEEEMQITQALSNVFAFESMSTTNLKTLINAFEPHEAEAGAEIISPESEECDFYVVADGEVSVARDGEEIDILGSGETFGEENLFHRPSRRVSVSARTKTQLFKVDQATYRSVLQVETRTLENRKRELAERIPLFDSFSVEMRQKIASLMKPAVFSKGATISTGEDKQRRLYVIDKGTALTPDESGRTFKAGDCMGEKGWRMGFGGVSEAIAQTNVAAYYIDVATYEKAIGPLNERIMPDIHSPKYKEMRPIVLSVHGMRFNKKKPLTMEETRAVISLMDDAIFEKGETILESGKEMTGCMFLLRRGMAECRYDTNSVSFIIPGTLFGSSFFKAALSSKTNTAVSQEMIVAADRCVVSILHTTDFLETKKKYLEKLNHVAYKGGDSDSDTSDSDSSSSDFSDAGRSTKKGHVYKLENIEKKTILGEGGFGQVWMVFDKTEPDPKPYAFKIQSKYDLVHAGHAEGAVHEKHIMESLSHPFIVKLLASFQDEKFVYFLLNMMQGGELYTLMHPVDEDLSSNGMSEEQAKFYAFCIADALAYMHSKNVVYRDLKPENVLIDDRGYPVLVDMGLAKVLKDGEKTFTLVGTPGYLAPEVCLNIGHSFAADHWALGILIYEMISGEGPFFFFGVDQVELYRSIVQDPHDSPENASPDAVDIVDFLLTKDPNGRLGSLSGGEAEIMKHIWFQGMDVSLIRKGKAPSPWQPDIEDVFDTSNFEDWSELEDRTKSSCPDISPNEAKIFETF</sequence>
<comment type="similarity">
    <text evidence="1">Belongs to the protein kinase superfamily. AGC Ser/Thr protein kinase family. cGMP subfamily.</text>
</comment>
<feature type="compositionally biased region" description="Basic and acidic residues" evidence="13">
    <location>
        <begin position="770"/>
        <end position="784"/>
    </location>
</feature>
<dbReference type="PROSITE" id="PS00108">
    <property type="entry name" value="PROTEIN_KINASE_ST"/>
    <property type="match status" value="1"/>
</dbReference>
<feature type="compositionally biased region" description="Basic residues" evidence="13">
    <location>
        <begin position="416"/>
        <end position="425"/>
    </location>
</feature>
<keyword evidence="9" id="KW-0142">cGMP-binding</keyword>
<feature type="compositionally biased region" description="Basic and acidic residues" evidence="13">
    <location>
        <begin position="366"/>
        <end position="393"/>
    </location>
</feature>
<keyword evidence="4" id="KW-0140">cGMP</keyword>
<dbReference type="SUPFAM" id="SSF51206">
    <property type="entry name" value="cAMP-binding domain-like"/>
    <property type="match status" value="4"/>
</dbReference>
<feature type="compositionally biased region" description="Polar residues" evidence="13">
    <location>
        <begin position="489"/>
        <end position="509"/>
    </location>
</feature>
<feature type="binding site" evidence="12">
    <location>
        <position position="1309"/>
    </location>
    <ligand>
        <name>ATP</name>
        <dbReference type="ChEBI" id="CHEBI:30616"/>
    </ligand>
</feature>
<dbReference type="PROSITE" id="PS50011">
    <property type="entry name" value="PROTEIN_KINASE_DOM"/>
    <property type="match status" value="1"/>
</dbReference>
<feature type="compositionally biased region" description="Pro residues" evidence="13">
    <location>
        <begin position="227"/>
        <end position="236"/>
    </location>
</feature>
<evidence type="ECO:0000256" key="4">
    <source>
        <dbReference type="ARBA" id="ARBA00022535"/>
    </source>
</evidence>
<evidence type="ECO:0000256" key="7">
    <source>
        <dbReference type="ARBA" id="ARBA00022777"/>
    </source>
</evidence>
<dbReference type="CDD" id="cd00038">
    <property type="entry name" value="CAP_ED"/>
    <property type="match status" value="1"/>
</dbReference>
<dbReference type="InterPro" id="IPR018490">
    <property type="entry name" value="cNMP-bd_dom_sf"/>
</dbReference>
<dbReference type="Pfam" id="PF00027">
    <property type="entry name" value="cNMP_binding"/>
    <property type="match status" value="1"/>
</dbReference>
<gene>
    <name evidence="17" type="ORF">ACOF00016_LOCUS5031</name>
</gene>
<feature type="compositionally biased region" description="Basic and acidic residues" evidence="13">
    <location>
        <begin position="457"/>
        <end position="473"/>
    </location>
</feature>
<feature type="compositionally biased region" description="Polar residues" evidence="13">
    <location>
        <begin position="724"/>
        <end position="737"/>
    </location>
</feature>